<dbReference type="PROSITE" id="PS50082">
    <property type="entry name" value="WD_REPEATS_2"/>
    <property type="match status" value="1"/>
</dbReference>
<proteinExistence type="predicted"/>
<dbReference type="PANTHER" id="PTHR46189:SF1">
    <property type="entry name" value="LD41958P"/>
    <property type="match status" value="1"/>
</dbReference>
<dbReference type="SMART" id="SM00064">
    <property type="entry name" value="FYVE"/>
    <property type="match status" value="1"/>
</dbReference>
<feature type="domain" description="FYVE-type" evidence="6">
    <location>
        <begin position="11"/>
        <end position="83"/>
    </location>
</feature>
<dbReference type="InterPro" id="IPR017455">
    <property type="entry name" value="Znf_FYVE-rel"/>
</dbReference>
<dbReference type="FunFam" id="3.30.40.10:FF:000105">
    <property type="entry name" value="WD repeat and FYVE domain-containing protein 2"/>
    <property type="match status" value="1"/>
</dbReference>
<dbReference type="PROSITE" id="PS00678">
    <property type="entry name" value="WD_REPEATS_1"/>
    <property type="match status" value="1"/>
</dbReference>
<dbReference type="GO" id="GO:0008270">
    <property type="term" value="F:zinc ion binding"/>
    <property type="evidence" value="ECO:0007669"/>
    <property type="project" value="UniProtKB-KW"/>
</dbReference>
<feature type="repeat" description="WD" evidence="5">
    <location>
        <begin position="93"/>
        <end position="130"/>
    </location>
</feature>
<reference evidence="7" key="1">
    <citation type="submission" date="2020-11" db="EMBL/GenBank/DDBJ databases">
        <authorList>
            <person name="Tran Van P."/>
        </authorList>
    </citation>
    <scope>NUCLEOTIDE SEQUENCE</scope>
</reference>
<dbReference type="SUPFAM" id="SSF57903">
    <property type="entry name" value="FYVE/PHD zinc finger"/>
    <property type="match status" value="1"/>
</dbReference>
<evidence type="ECO:0000256" key="3">
    <source>
        <dbReference type="ARBA" id="ARBA00022833"/>
    </source>
</evidence>
<keyword evidence="2 4" id="KW-0863">Zinc-finger</keyword>
<dbReference type="Pfam" id="PF01363">
    <property type="entry name" value="FYVE"/>
    <property type="match status" value="1"/>
</dbReference>
<organism evidence="7">
    <name type="scientific">Darwinula stevensoni</name>
    <dbReference type="NCBI Taxonomy" id="69355"/>
    <lineage>
        <taxon>Eukaryota</taxon>
        <taxon>Metazoa</taxon>
        <taxon>Ecdysozoa</taxon>
        <taxon>Arthropoda</taxon>
        <taxon>Crustacea</taxon>
        <taxon>Oligostraca</taxon>
        <taxon>Ostracoda</taxon>
        <taxon>Podocopa</taxon>
        <taxon>Podocopida</taxon>
        <taxon>Darwinulocopina</taxon>
        <taxon>Darwinuloidea</taxon>
        <taxon>Darwinulidae</taxon>
        <taxon>Darwinula</taxon>
    </lineage>
</organism>
<protein>
    <recommendedName>
        <fullName evidence="6">FYVE-type domain-containing protein</fullName>
    </recommendedName>
</protein>
<dbReference type="InterPro" id="IPR011011">
    <property type="entry name" value="Znf_FYVE_PHD"/>
</dbReference>
<dbReference type="EMBL" id="CAJPEV010000926">
    <property type="protein sequence ID" value="CAG0889557.1"/>
    <property type="molecule type" value="Genomic_DNA"/>
</dbReference>
<keyword evidence="3" id="KW-0862">Zinc</keyword>
<evidence type="ECO:0000256" key="1">
    <source>
        <dbReference type="ARBA" id="ARBA00022723"/>
    </source>
</evidence>
<dbReference type="InterPro" id="IPR042234">
    <property type="entry name" value="WDFY1/WDFY2"/>
</dbReference>
<dbReference type="GO" id="GO:0005769">
    <property type="term" value="C:early endosome"/>
    <property type="evidence" value="ECO:0007669"/>
    <property type="project" value="TreeGrafter"/>
</dbReference>
<evidence type="ECO:0000259" key="6">
    <source>
        <dbReference type="PROSITE" id="PS50178"/>
    </source>
</evidence>
<dbReference type="PANTHER" id="PTHR46189">
    <property type="entry name" value="LD41958P"/>
    <property type="match status" value="1"/>
</dbReference>
<evidence type="ECO:0000256" key="2">
    <source>
        <dbReference type="ARBA" id="ARBA00022771"/>
    </source>
</evidence>
<dbReference type="AlphaFoldDB" id="A0A7R9A700"/>
<dbReference type="Gene3D" id="3.30.40.10">
    <property type="entry name" value="Zinc/RING finger domain, C3HC4 (zinc finger)"/>
    <property type="match status" value="1"/>
</dbReference>
<sequence length="130" mass="14653">MKGKRFETPEWQEGDACQQCGHPFFWNVRGIVGAKTMGVRRQHHCRRCGKAVCDPCSTHQAPLPCLGFEYPVRLCAPCHASLQPQDLLPMACFMDSKHRIVKVDIHEASNTLLTTGNDRLVKLWELPNPG</sequence>
<accession>A0A7R9A700</accession>
<evidence type="ECO:0000313" key="8">
    <source>
        <dbReference type="Proteomes" id="UP000677054"/>
    </source>
</evidence>
<dbReference type="PROSITE" id="PS50294">
    <property type="entry name" value="WD_REPEATS_REGION"/>
    <property type="match status" value="1"/>
</dbReference>
<dbReference type="InterPro" id="IPR001680">
    <property type="entry name" value="WD40_rpt"/>
</dbReference>
<dbReference type="Proteomes" id="UP000677054">
    <property type="component" value="Unassembled WGS sequence"/>
</dbReference>
<keyword evidence="5" id="KW-0853">WD repeat</keyword>
<keyword evidence="1" id="KW-0479">Metal-binding</keyword>
<keyword evidence="8" id="KW-1185">Reference proteome</keyword>
<gene>
    <name evidence="7" type="ORF">DSTB1V02_LOCUS5563</name>
</gene>
<name>A0A7R9A700_9CRUS</name>
<dbReference type="OrthoDB" id="63070at2759"/>
<dbReference type="InterPro" id="IPR013083">
    <property type="entry name" value="Znf_RING/FYVE/PHD"/>
</dbReference>
<evidence type="ECO:0000313" key="7">
    <source>
        <dbReference type="EMBL" id="CAD7245696.1"/>
    </source>
</evidence>
<dbReference type="InterPro" id="IPR019775">
    <property type="entry name" value="WD40_repeat_CS"/>
</dbReference>
<dbReference type="PROSITE" id="PS50178">
    <property type="entry name" value="ZF_FYVE"/>
    <property type="match status" value="1"/>
</dbReference>
<dbReference type="InterPro" id="IPR000306">
    <property type="entry name" value="Znf_FYVE"/>
</dbReference>
<dbReference type="EMBL" id="LR900443">
    <property type="protein sequence ID" value="CAD7245696.1"/>
    <property type="molecule type" value="Genomic_DNA"/>
</dbReference>
<evidence type="ECO:0000256" key="5">
    <source>
        <dbReference type="PROSITE-ProRule" id="PRU00221"/>
    </source>
</evidence>
<evidence type="ECO:0000256" key="4">
    <source>
        <dbReference type="PROSITE-ProRule" id="PRU00091"/>
    </source>
</evidence>